<comment type="similarity">
    <text evidence="4">Belongs to the ATP-dependent AMP-binding enzyme family.</text>
</comment>
<keyword evidence="8" id="KW-0067">ATP-binding</keyword>
<evidence type="ECO:0000256" key="10">
    <source>
        <dbReference type="ARBA" id="ARBA00023098"/>
    </source>
</evidence>
<dbReference type="Gene3D" id="2.30.38.10">
    <property type="entry name" value="Luciferase, Domain 3"/>
    <property type="match status" value="1"/>
</dbReference>
<dbReference type="AlphaFoldDB" id="A0AA37SQA0"/>
<keyword evidence="6" id="KW-0547">Nucleotide-binding</keyword>
<evidence type="ECO:0000259" key="16">
    <source>
        <dbReference type="Pfam" id="PF13193"/>
    </source>
</evidence>
<dbReference type="GO" id="GO:0004467">
    <property type="term" value="F:long-chain fatty acid-CoA ligase activity"/>
    <property type="evidence" value="ECO:0007669"/>
    <property type="project" value="UniProtKB-EC"/>
</dbReference>
<evidence type="ECO:0000256" key="5">
    <source>
        <dbReference type="ARBA" id="ARBA00022598"/>
    </source>
</evidence>
<dbReference type="RefSeq" id="WP_235291410.1">
    <property type="nucleotide sequence ID" value="NZ_BSOH01000014.1"/>
</dbReference>
<evidence type="ECO:0000256" key="7">
    <source>
        <dbReference type="ARBA" id="ARBA00022832"/>
    </source>
</evidence>
<feature type="domain" description="AMP-dependent synthetase/ligase" evidence="15">
    <location>
        <begin position="36"/>
        <end position="418"/>
    </location>
</feature>
<dbReference type="InterPro" id="IPR000873">
    <property type="entry name" value="AMP-dep_synth/lig_dom"/>
</dbReference>
<evidence type="ECO:0000256" key="6">
    <source>
        <dbReference type="ARBA" id="ARBA00022741"/>
    </source>
</evidence>
<reference evidence="17" key="1">
    <citation type="journal article" date="2014" name="Int. J. Syst. Evol. Microbiol.">
        <title>Complete genome sequence of Corynebacterium casei LMG S-19264T (=DSM 44701T), isolated from a smear-ripened cheese.</title>
        <authorList>
            <consortium name="US DOE Joint Genome Institute (JGI-PGF)"/>
            <person name="Walter F."/>
            <person name="Albersmeier A."/>
            <person name="Kalinowski J."/>
            <person name="Ruckert C."/>
        </authorList>
    </citation>
    <scope>NUCLEOTIDE SEQUENCE</scope>
    <source>
        <strain evidence="17">NBRC 108769</strain>
    </source>
</reference>
<evidence type="ECO:0000256" key="14">
    <source>
        <dbReference type="ARBA" id="ARBA00042773"/>
    </source>
</evidence>
<evidence type="ECO:0000256" key="13">
    <source>
        <dbReference type="ARBA" id="ARBA00039545"/>
    </source>
</evidence>
<gene>
    <name evidence="17" type="primary">fadD_2</name>
    <name evidence="17" type="ORF">GCM10007940_23490</name>
</gene>
<evidence type="ECO:0000256" key="11">
    <source>
        <dbReference type="ARBA" id="ARBA00023136"/>
    </source>
</evidence>
<comment type="cofactor">
    <cofactor evidence="1">
        <name>Mg(2+)</name>
        <dbReference type="ChEBI" id="CHEBI:18420"/>
    </cofactor>
</comment>
<keyword evidence="7" id="KW-0276">Fatty acid metabolism</keyword>
<evidence type="ECO:0000313" key="17">
    <source>
        <dbReference type="EMBL" id="GLR17734.1"/>
    </source>
</evidence>
<keyword evidence="11" id="KW-0472">Membrane</keyword>
<dbReference type="GO" id="GO:0005524">
    <property type="term" value="F:ATP binding"/>
    <property type="evidence" value="ECO:0007669"/>
    <property type="project" value="UniProtKB-KW"/>
</dbReference>
<dbReference type="EC" id="6.2.1.3" evidence="12"/>
<comment type="pathway">
    <text evidence="3">Lipid metabolism; fatty acid beta-oxidation.</text>
</comment>
<dbReference type="Pfam" id="PF13193">
    <property type="entry name" value="AMP-binding_C"/>
    <property type="match status" value="1"/>
</dbReference>
<dbReference type="PANTHER" id="PTHR43767:SF8">
    <property type="entry name" value="LONG-CHAIN-FATTY-ACID--COA LIGASE"/>
    <property type="match status" value="1"/>
</dbReference>
<reference evidence="17" key="2">
    <citation type="submission" date="2023-01" db="EMBL/GenBank/DDBJ databases">
        <title>Draft genome sequence of Portibacter lacus strain NBRC 108769.</title>
        <authorList>
            <person name="Sun Q."/>
            <person name="Mori K."/>
        </authorList>
    </citation>
    <scope>NUCLEOTIDE SEQUENCE</scope>
    <source>
        <strain evidence="17">NBRC 108769</strain>
    </source>
</reference>
<dbReference type="Gene3D" id="3.30.300.30">
    <property type="match status" value="1"/>
</dbReference>
<dbReference type="Pfam" id="PF00501">
    <property type="entry name" value="AMP-binding"/>
    <property type="match status" value="1"/>
</dbReference>
<dbReference type="PANTHER" id="PTHR43767">
    <property type="entry name" value="LONG-CHAIN-FATTY-ACID--COA LIGASE"/>
    <property type="match status" value="1"/>
</dbReference>
<dbReference type="Gene3D" id="3.40.50.980">
    <property type="match status" value="2"/>
</dbReference>
<keyword evidence="10" id="KW-0443">Lipid metabolism</keyword>
<evidence type="ECO:0000256" key="4">
    <source>
        <dbReference type="ARBA" id="ARBA00006432"/>
    </source>
</evidence>
<feature type="domain" description="AMP-binding enzyme C-terminal" evidence="16">
    <location>
        <begin position="468"/>
        <end position="542"/>
    </location>
</feature>
<evidence type="ECO:0000256" key="8">
    <source>
        <dbReference type="ARBA" id="ARBA00022840"/>
    </source>
</evidence>
<accession>A0AA37SQA0</accession>
<comment type="subcellular location">
    <subcellularLocation>
        <location evidence="2">Membrane</location>
        <topology evidence="2">Peripheral membrane protein</topology>
    </subcellularLocation>
</comment>
<dbReference type="GO" id="GO:0016020">
    <property type="term" value="C:membrane"/>
    <property type="evidence" value="ECO:0007669"/>
    <property type="project" value="UniProtKB-SubCell"/>
</dbReference>
<evidence type="ECO:0000256" key="12">
    <source>
        <dbReference type="ARBA" id="ARBA00026121"/>
    </source>
</evidence>
<dbReference type="FunFam" id="3.40.50.12780:FF:000003">
    <property type="entry name" value="Long-chain-fatty-acid--CoA ligase FadD"/>
    <property type="match status" value="1"/>
</dbReference>
<proteinExistence type="inferred from homology"/>
<comment type="caution">
    <text evidence="17">The sequence shown here is derived from an EMBL/GenBank/DDBJ whole genome shotgun (WGS) entry which is preliminary data.</text>
</comment>
<keyword evidence="5 17" id="KW-0436">Ligase</keyword>
<evidence type="ECO:0000256" key="9">
    <source>
        <dbReference type="ARBA" id="ARBA00022842"/>
    </source>
</evidence>
<evidence type="ECO:0000256" key="2">
    <source>
        <dbReference type="ARBA" id="ARBA00004170"/>
    </source>
</evidence>
<dbReference type="CDD" id="cd05936">
    <property type="entry name" value="FC-FACS_FadD_like"/>
    <property type="match status" value="1"/>
</dbReference>
<sequence length="554" mass="61006">MAEERPWIKNYPSGVPANIDPNQYNTINEFAADCFKKYKNQKAFECMGKAITYGELDKMSTNFGAYLHSRGLEPGDKIALMMPNLLQFPIAFFGALKAGLIVVNTNPLYTAREMKHQFTDSKVSAIVIVENFASNLEKIIGDTNIKTIITTTIGEMLGMKGHIVNFVVKSVKKMVPKFELQNTVKFKDALSQGKKFVIKDFNSDHDTVILHQYTGGTTGVSKGAMLTNKNMIANMLQIKAWLGEHVPEGAVSLSPLPLYHIFACTVNCLSMMACGAHNVLVTNARDLPSVIKEFKNHDVALFTGLNTLFNALLNHKDFASAGFEHLKITVGGGMAVQTAVAEKWEKVTGCRLSEGYGMTESSPVVTINPIDGTARLGTIGMPVSSTDVRILGEDGTVQPVGGIGEIQVQGPQVMKGYYNRPDETVKTIVDGWLCTGDIGSMDEDGFFRIVDRKKDMILVSGFNVYPNEIEGILAAHPKILESAAIGIPDEKSGEVVKIFVVKKDKSLTEDEIKAYCRENMTGYKIPKVIEFRDELPKSNVGKILRRELRDEKKS</sequence>
<keyword evidence="9" id="KW-0460">Magnesium</keyword>
<dbReference type="EMBL" id="BSOH01000014">
    <property type="protein sequence ID" value="GLR17734.1"/>
    <property type="molecule type" value="Genomic_DNA"/>
</dbReference>
<dbReference type="InterPro" id="IPR045851">
    <property type="entry name" value="AMP-bd_C_sf"/>
</dbReference>
<evidence type="ECO:0000256" key="1">
    <source>
        <dbReference type="ARBA" id="ARBA00001946"/>
    </source>
</evidence>
<dbReference type="InterPro" id="IPR025110">
    <property type="entry name" value="AMP-bd_C"/>
</dbReference>
<dbReference type="InterPro" id="IPR050237">
    <property type="entry name" value="ATP-dep_AMP-bd_enzyme"/>
</dbReference>
<dbReference type="SUPFAM" id="SSF56801">
    <property type="entry name" value="Acetyl-CoA synthetase-like"/>
    <property type="match status" value="1"/>
</dbReference>
<protein>
    <recommendedName>
        <fullName evidence="13">Long-chain-fatty-acid--CoA ligase</fullName>
        <ecNumber evidence="12">6.2.1.3</ecNumber>
    </recommendedName>
    <alternativeName>
        <fullName evidence="14">Long-chain acyl-CoA synthetase</fullName>
    </alternativeName>
</protein>
<dbReference type="FunFam" id="3.30.300.30:FF:000006">
    <property type="entry name" value="Long-chain-fatty-acid--CoA ligase FadD"/>
    <property type="match status" value="1"/>
</dbReference>
<evidence type="ECO:0000256" key="3">
    <source>
        <dbReference type="ARBA" id="ARBA00005005"/>
    </source>
</evidence>
<dbReference type="Proteomes" id="UP001156666">
    <property type="component" value="Unassembled WGS sequence"/>
</dbReference>
<evidence type="ECO:0000259" key="15">
    <source>
        <dbReference type="Pfam" id="PF00501"/>
    </source>
</evidence>
<keyword evidence="18" id="KW-1185">Reference proteome</keyword>
<organism evidence="17 18">
    <name type="scientific">Portibacter lacus</name>
    <dbReference type="NCBI Taxonomy" id="1099794"/>
    <lineage>
        <taxon>Bacteria</taxon>
        <taxon>Pseudomonadati</taxon>
        <taxon>Bacteroidota</taxon>
        <taxon>Saprospiria</taxon>
        <taxon>Saprospirales</taxon>
        <taxon>Haliscomenobacteraceae</taxon>
        <taxon>Portibacter</taxon>
    </lineage>
</organism>
<name>A0AA37SQA0_9BACT</name>
<evidence type="ECO:0000313" key="18">
    <source>
        <dbReference type="Proteomes" id="UP001156666"/>
    </source>
</evidence>